<dbReference type="InterPro" id="IPR002549">
    <property type="entry name" value="AI-2E-like"/>
</dbReference>
<keyword evidence="5 6" id="KW-0472">Membrane</keyword>
<dbReference type="RefSeq" id="WP_234882899.1">
    <property type="nucleotide sequence ID" value="NZ_CP124733.1"/>
</dbReference>
<organism evidence="7 8">
    <name type="scientific">Agrobacterium larrymoorei</name>
    <dbReference type="NCBI Taxonomy" id="160699"/>
    <lineage>
        <taxon>Bacteria</taxon>
        <taxon>Pseudomonadati</taxon>
        <taxon>Pseudomonadota</taxon>
        <taxon>Alphaproteobacteria</taxon>
        <taxon>Hyphomicrobiales</taxon>
        <taxon>Rhizobiaceae</taxon>
        <taxon>Rhizobium/Agrobacterium group</taxon>
        <taxon>Agrobacterium</taxon>
    </lineage>
</organism>
<evidence type="ECO:0000256" key="2">
    <source>
        <dbReference type="ARBA" id="ARBA00009773"/>
    </source>
</evidence>
<feature type="transmembrane region" description="Helical" evidence="6">
    <location>
        <begin position="263"/>
        <end position="281"/>
    </location>
</feature>
<comment type="similarity">
    <text evidence="2">Belongs to the autoinducer-2 exporter (AI-2E) (TC 2.A.86) family.</text>
</comment>
<evidence type="ECO:0000313" key="7">
    <source>
        <dbReference type="EMBL" id="WHA39819.1"/>
    </source>
</evidence>
<dbReference type="PANTHER" id="PTHR21716:SF61">
    <property type="entry name" value="BLR8064 PROTEIN"/>
    <property type="match status" value="1"/>
</dbReference>
<evidence type="ECO:0000256" key="4">
    <source>
        <dbReference type="ARBA" id="ARBA00022989"/>
    </source>
</evidence>
<proteinExistence type="inferred from homology"/>
<protein>
    <submittedName>
        <fullName evidence="7">AI-2E family transporter</fullName>
    </submittedName>
</protein>
<keyword evidence="4 6" id="KW-1133">Transmembrane helix</keyword>
<dbReference type="EMBL" id="CP124733">
    <property type="protein sequence ID" value="WHA39819.1"/>
    <property type="molecule type" value="Genomic_DNA"/>
</dbReference>
<feature type="transmembrane region" description="Helical" evidence="6">
    <location>
        <begin position="333"/>
        <end position="363"/>
    </location>
</feature>
<comment type="subcellular location">
    <subcellularLocation>
        <location evidence="1">Membrane</location>
        <topology evidence="1">Multi-pass membrane protein</topology>
    </subcellularLocation>
</comment>
<accession>A0AAF0H8H9</accession>
<feature type="transmembrane region" description="Helical" evidence="6">
    <location>
        <begin position="36"/>
        <end position="69"/>
    </location>
</feature>
<evidence type="ECO:0000313" key="8">
    <source>
        <dbReference type="Proteomes" id="UP000298664"/>
    </source>
</evidence>
<dbReference type="AlphaFoldDB" id="A0AAF0H8H9"/>
<dbReference type="Proteomes" id="UP000298664">
    <property type="component" value="Chromosome Circular"/>
</dbReference>
<dbReference type="Pfam" id="PF01594">
    <property type="entry name" value="AI-2E_transport"/>
    <property type="match status" value="1"/>
</dbReference>
<evidence type="ECO:0000256" key="1">
    <source>
        <dbReference type="ARBA" id="ARBA00004141"/>
    </source>
</evidence>
<dbReference type="GO" id="GO:0016020">
    <property type="term" value="C:membrane"/>
    <property type="evidence" value="ECO:0007669"/>
    <property type="project" value="UniProtKB-SubCell"/>
</dbReference>
<name>A0AAF0H8H9_9HYPH</name>
<feature type="transmembrane region" description="Helical" evidence="6">
    <location>
        <begin position="288"/>
        <end position="313"/>
    </location>
</feature>
<evidence type="ECO:0000256" key="5">
    <source>
        <dbReference type="ARBA" id="ARBA00023136"/>
    </source>
</evidence>
<reference evidence="7" key="1">
    <citation type="submission" date="2023-05" db="EMBL/GenBank/DDBJ databases">
        <title>Complete genome sequence of Agrobacterium larrymoorei CFBP5477.</title>
        <authorList>
            <person name="Yen H.-C."/>
            <person name="Chou L."/>
            <person name="Lin Y.-C."/>
            <person name="Lai E.-M."/>
            <person name="Kuo C.-H."/>
        </authorList>
    </citation>
    <scope>NUCLEOTIDE SEQUENCE</scope>
    <source>
        <strain evidence="7">CFBP5477</strain>
    </source>
</reference>
<evidence type="ECO:0000256" key="3">
    <source>
        <dbReference type="ARBA" id="ARBA00022692"/>
    </source>
</evidence>
<feature type="transmembrane region" description="Helical" evidence="6">
    <location>
        <begin position="181"/>
        <end position="199"/>
    </location>
</feature>
<dbReference type="PANTHER" id="PTHR21716">
    <property type="entry name" value="TRANSMEMBRANE PROTEIN"/>
    <property type="match status" value="1"/>
</dbReference>
<keyword evidence="3 6" id="KW-0812">Transmembrane</keyword>
<gene>
    <name evidence="7" type="ORF">CFBP5477_008110</name>
</gene>
<feature type="transmembrane region" description="Helical" evidence="6">
    <location>
        <begin position="230"/>
        <end position="257"/>
    </location>
</feature>
<evidence type="ECO:0000256" key="6">
    <source>
        <dbReference type="SAM" id="Phobius"/>
    </source>
</evidence>
<sequence length="401" mass="42792">MSTADNHNKGGEPRWLGPASPARMALVPSISAARWLLVLIVAAGIYFFYGFLVPVLAALVIGFASWPVYRELLRRVGGNTTVGATIALLLIITFLIVPIVIAASYTASEIREWFGWAVEVNKTGAPVPEWIAALPGVGVWLSEQWARYIGTPGAIGELIQLVSGANIGNIYRAIVAAGNGAFHLVLTLLFMLIALFFVYRNGVGFARQVDLIGERILPTRWERISRVVPATISSTVTGMTLIAIGEGIILGIAYWIAGVPSPVTLGVLTGVMALIPGGAPLSFTLVSIYLVASGSPAAGIGLFVWGSVELFIVDKTIRPRLVGGPIKLPFLPTFFGLVGGVKTMGFLGLFIGPVLMALLVAVWREWVREAEISTAEPVVIEEAVEEDLEEHPPIRKTASSA</sequence>
<feature type="transmembrane region" description="Helical" evidence="6">
    <location>
        <begin position="81"/>
        <end position="105"/>
    </location>
</feature>